<dbReference type="PANTHER" id="PTHR30590">
    <property type="entry name" value="INNER MEMBRANE PROTEIN"/>
    <property type="match status" value="1"/>
</dbReference>
<dbReference type="OrthoDB" id="4966979at2"/>
<evidence type="ECO:0000313" key="5">
    <source>
        <dbReference type="Proteomes" id="UP000214355"/>
    </source>
</evidence>
<organism evidence="4 5">
    <name type="scientific">Arcanobacterium phocae</name>
    <dbReference type="NCBI Taxonomy" id="131112"/>
    <lineage>
        <taxon>Bacteria</taxon>
        <taxon>Bacillati</taxon>
        <taxon>Actinomycetota</taxon>
        <taxon>Actinomycetes</taxon>
        <taxon>Actinomycetales</taxon>
        <taxon>Actinomycetaceae</taxon>
        <taxon>Arcanobacterium</taxon>
    </lineage>
</organism>
<dbReference type="InterPro" id="IPR052529">
    <property type="entry name" value="Bact_Transport_Assoc"/>
</dbReference>
<dbReference type="Pfam" id="PF07786">
    <property type="entry name" value="HGSNAT_cat"/>
    <property type="match status" value="1"/>
</dbReference>
<dbReference type="PANTHER" id="PTHR30590:SF3">
    <property type="entry name" value="HYPOTHETICAL MEMBRANE SPANNING PROTEIN"/>
    <property type="match status" value="1"/>
</dbReference>
<feature type="domain" description="Heparan-alpha-glucosaminide N-acetyltransferase catalytic" evidence="3">
    <location>
        <begin position="19"/>
        <end position="154"/>
    </location>
</feature>
<dbReference type="GeneID" id="65344092"/>
<protein>
    <submittedName>
        <fullName evidence="4">Uncharacterized membrane protein YeiB</fullName>
    </submittedName>
</protein>
<keyword evidence="1" id="KW-0812">Transmembrane</keyword>
<feature type="domain" description="DUF418" evidence="2">
    <location>
        <begin position="279"/>
        <end position="381"/>
    </location>
</feature>
<dbReference type="AlphaFoldDB" id="A0A1H2LC36"/>
<name>A0A1H2LC36_9ACTO</name>
<feature type="transmembrane region" description="Helical" evidence="1">
    <location>
        <begin position="140"/>
        <end position="164"/>
    </location>
</feature>
<dbReference type="EMBL" id="LT629804">
    <property type="protein sequence ID" value="SDU78131.1"/>
    <property type="molecule type" value="Genomic_DNA"/>
</dbReference>
<feature type="transmembrane region" description="Helical" evidence="1">
    <location>
        <begin position="176"/>
        <end position="201"/>
    </location>
</feature>
<evidence type="ECO:0000313" key="4">
    <source>
        <dbReference type="EMBL" id="SDU78131.1"/>
    </source>
</evidence>
<dbReference type="Pfam" id="PF04235">
    <property type="entry name" value="DUF418"/>
    <property type="match status" value="1"/>
</dbReference>
<evidence type="ECO:0000256" key="1">
    <source>
        <dbReference type="SAM" id="Phobius"/>
    </source>
</evidence>
<evidence type="ECO:0000259" key="3">
    <source>
        <dbReference type="Pfam" id="PF07786"/>
    </source>
</evidence>
<proteinExistence type="predicted"/>
<keyword evidence="5" id="KW-1185">Reference proteome</keyword>
<accession>A0A1H2LC36</accession>
<dbReference type="Proteomes" id="UP000214355">
    <property type="component" value="Chromosome I"/>
</dbReference>
<feature type="transmembrane region" description="Helical" evidence="1">
    <location>
        <begin position="285"/>
        <end position="306"/>
    </location>
</feature>
<feature type="transmembrane region" description="Helical" evidence="1">
    <location>
        <begin position="89"/>
        <end position="108"/>
    </location>
</feature>
<feature type="transmembrane region" description="Helical" evidence="1">
    <location>
        <begin position="213"/>
        <end position="233"/>
    </location>
</feature>
<feature type="transmembrane region" description="Helical" evidence="1">
    <location>
        <begin position="20"/>
        <end position="38"/>
    </location>
</feature>
<dbReference type="InterPro" id="IPR007349">
    <property type="entry name" value="DUF418"/>
</dbReference>
<gene>
    <name evidence="4" type="ORF">SAMN04489737_0336</name>
</gene>
<feature type="transmembrane region" description="Helical" evidence="1">
    <location>
        <begin position="344"/>
        <end position="364"/>
    </location>
</feature>
<evidence type="ECO:0000259" key="2">
    <source>
        <dbReference type="Pfam" id="PF04235"/>
    </source>
</evidence>
<feature type="transmembrane region" description="Helical" evidence="1">
    <location>
        <begin position="58"/>
        <end position="77"/>
    </location>
</feature>
<dbReference type="STRING" id="131112.SAMN04489737_0336"/>
<keyword evidence="1" id="KW-1133">Transmembrane helix</keyword>
<sequence>MTTTNTISTLSVTASQSSRIGGLDLARGLAILGMFWAHTTAYEPYGFFDGWLAQIPDGRSAVLFALLAGVSVALMTGRQNPYVGERMQAARLRIVGRALLLFFLGSLLSSLNTPVVVILGFYGFWLMLALPLTSLPVRTLVWIAGIAAVAGPLLLIVVKSAMAASGLFVGADPNSAFFAVMISGTYPGLQYGVFVIAGLAIGRSDLLNRVRQLRLLAGGLVLAIGGYGLSYLATGGENTIPQHMPWDPINSLLAREGGERSLSGSIGWVFPSVGEFFSAEPHSGMLLETIGSGGFAIAVLGACLLIGSTARHVLYPLAAMGSMPLTSYCAHVVVIYVVPDAEEALTLLPFITIAATTMLVASLWKLKFSRGPLEWLAWRSGLLFTM</sequence>
<feature type="transmembrane region" description="Helical" evidence="1">
    <location>
        <begin position="114"/>
        <end position="133"/>
    </location>
</feature>
<dbReference type="RefSeq" id="WP_091279129.1">
    <property type="nucleotide sequence ID" value="NZ_LT629804.1"/>
</dbReference>
<keyword evidence="1" id="KW-0472">Membrane</keyword>
<reference evidence="5" key="1">
    <citation type="submission" date="2016-10" db="EMBL/GenBank/DDBJ databases">
        <authorList>
            <person name="Varghese N."/>
            <person name="Submissions S."/>
        </authorList>
    </citation>
    <scope>NUCLEOTIDE SEQUENCE [LARGE SCALE GENOMIC DNA]</scope>
    <source>
        <strain evidence="5">DSM 10002</strain>
    </source>
</reference>
<feature type="transmembrane region" description="Helical" evidence="1">
    <location>
        <begin position="313"/>
        <end position="338"/>
    </location>
</feature>
<dbReference type="InterPro" id="IPR012429">
    <property type="entry name" value="HGSNAT_cat"/>
</dbReference>